<sequence length="306" mass="34496">MIIYSTPEILRLRFTCTINTPVDFLRVMPGLQQLSVKQPNTQPFAKQGNAAPNDSATVNLKGTDKSINHIRSSAQTSSMPTCPLPRNLHNHGRIPILGSLRTPGASSSPYHPRYFYAQTDGLWRKYEIKPEHRGQRIDFSKIRKGDIIGGYELFEINADEWELKWRPFLVHSVDLHKEKCAVRPITSRSGRRAGTLPQDFRQRTFMGLGVMGDRNSIVIGGLDGTLDDRINAPLLMTPAPGFTLSPESNVNISSLVDLHFEDMAGHLGELFRDDYKRMEERIQLGPKQIQTNHHTSVHAIVSNHLQ</sequence>
<gene>
    <name evidence="1" type="ORF">EJ08DRAFT_100381</name>
</gene>
<proteinExistence type="predicted"/>
<name>A0A9P4NWA2_9PEZI</name>
<evidence type="ECO:0000313" key="1">
    <source>
        <dbReference type="EMBL" id="KAF2432882.1"/>
    </source>
</evidence>
<dbReference type="Proteomes" id="UP000800235">
    <property type="component" value="Unassembled WGS sequence"/>
</dbReference>
<dbReference type="AlphaFoldDB" id="A0A9P4NWA2"/>
<organism evidence="1 2">
    <name type="scientific">Tothia fuscella</name>
    <dbReference type="NCBI Taxonomy" id="1048955"/>
    <lineage>
        <taxon>Eukaryota</taxon>
        <taxon>Fungi</taxon>
        <taxon>Dikarya</taxon>
        <taxon>Ascomycota</taxon>
        <taxon>Pezizomycotina</taxon>
        <taxon>Dothideomycetes</taxon>
        <taxon>Pleosporomycetidae</taxon>
        <taxon>Venturiales</taxon>
        <taxon>Cylindrosympodiaceae</taxon>
        <taxon>Tothia</taxon>
    </lineage>
</organism>
<accession>A0A9P4NWA2</accession>
<reference evidence="1" key="1">
    <citation type="journal article" date="2020" name="Stud. Mycol.">
        <title>101 Dothideomycetes genomes: a test case for predicting lifestyles and emergence of pathogens.</title>
        <authorList>
            <person name="Haridas S."/>
            <person name="Albert R."/>
            <person name="Binder M."/>
            <person name="Bloem J."/>
            <person name="Labutti K."/>
            <person name="Salamov A."/>
            <person name="Andreopoulos B."/>
            <person name="Baker S."/>
            <person name="Barry K."/>
            <person name="Bills G."/>
            <person name="Bluhm B."/>
            <person name="Cannon C."/>
            <person name="Castanera R."/>
            <person name="Culley D."/>
            <person name="Daum C."/>
            <person name="Ezra D."/>
            <person name="Gonzalez J."/>
            <person name="Henrissat B."/>
            <person name="Kuo A."/>
            <person name="Liang C."/>
            <person name="Lipzen A."/>
            <person name="Lutzoni F."/>
            <person name="Magnuson J."/>
            <person name="Mondo S."/>
            <person name="Nolan M."/>
            <person name="Ohm R."/>
            <person name="Pangilinan J."/>
            <person name="Park H.-J."/>
            <person name="Ramirez L."/>
            <person name="Alfaro M."/>
            <person name="Sun H."/>
            <person name="Tritt A."/>
            <person name="Yoshinaga Y."/>
            <person name="Zwiers L.-H."/>
            <person name="Turgeon B."/>
            <person name="Goodwin S."/>
            <person name="Spatafora J."/>
            <person name="Crous P."/>
            <person name="Grigoriev I."/>
        </authorList>
    </citation>
    <scope>NUCLEOTIDE SEQUENCE</scope>
    <source>
        <strain evidence="1">CBS 130266</strain>
    </source>
</reference>
<dbReference type="EMBL" id="MU007023">
    <property type="protein sequence ID" value="KAF2432882.1"/>
    <property type="molecule type" value="Genomic_DNA"/>
</dbReference>
<keyword evidence="2" id="KW-1185">Reference proteome</keyword>
<comment type="caution">
    <text evidence="1">The sequence shown here is derived from an EMBL/GenBank/DDBJ whole genome shotgun (WGS) entry which is preliminary data.</text>
</comment>
<evidence type="ECO:0000313" key="2">
    <source>
        <dbReference type="Proteomes" id="UP000800235"/>
    </source>
</evidence>
<protein>
    <submittedName>
        <fullName evidence="1">Uncharacterized protein</fullName>
    </submittedName>
</protein>